<keyword evidence="2" id="KW-0732">Signal</keyword>
<evidence type="ECO:0000256" key="1">
    <source>
        <dbReference type="SAM" id="MobiDB-lite"/>
    </source>
</evidence>
<keyword evidence="8" id="KW-1185">Reference proteome</keyword>
<gene>
    <name evidence="3" type="ORF">Poli38472_005759</name>
    <name evidence="4" type="ORF">Poli38472_005760</name>
    <name evidence="5" type="ORF">Poli38472_005761</name>
    <name evidence="6" type="ORF">Poli38472_005762</name>
    <name evidence="7" type="ORF">Poli38472_005763</name>
</gene>
<dbReference type="EMBL" id="SPLM01000002">
    <property type="protein sequence ID" value="TMW68295.1"/>
    <property type="molecule type" value="Genomic_DNA"/>
</dbReference>
<name>A0A8K1CT48_PYTOL</name>
<evidence type="ECO:0000313" key="7">
    <source>
        <dbReference type="EMBL" id="TMW68295.1"/>
    </source>
</evidence>
<reference evidence="4" key="1">
    <citation type="submission" date="2019-03" db="EMBL/GenBank/DDBJ databases">
        <title>Long read genome sequence of the mycoparasitic Pythium oligandrum ATCC 38472 isolated from sugarbeet rhizosphere.</title>
        <authorList>
            <person name="Gaulin E."/>
        </authorList>
    </citation>
    <scope>NUCLEOTIDE SEQUENCE</scope>
    <source>
        <strain evidence="4">ATCC 38472_TT</strain>
    </source>
</reference>
<evidence type="ECO:0000313" key="6">
    <source>
        <dbReference type="EMBL" id="TMW68294.1"/>
    </source>
</evidence>
<evidence type="ECO:0000313" key="4">
    <source>
        <dbReference type="EMBL" id="TMW68292.1"/>
    </source>
</evidence>
<dbReference type="EMBL" id="SPLM01000002">
    <property type="protein sequence ID" value="TMW68292.1"/>
    <property type="molecule type" value="Genomic_DNA"/>
</dbReference>
<evidence type="ECO:0000313" key="8">
    <source>
        <dbReference type="Proteomes" id="UP000794436"/>
    </source>
</evidence>
<protein>
    <submittedName>
        <fullName evidence="4">Uncharacterized protein</fullName>
    </submittedName>
</protein>
<feature type="chain" id="PRO_5036433884" evidence="2">
    <location>
        <begin position="21"/>
        <end position="310"/>
    </location>
</feature>
<evidence type="ECO:0000256" key="2">
    <source>
        <dbReference type="SAM" id="SignalP"/>
    </source>
</evidence>
<dbReference type="EMBL" id="SPLM01000002">
    <property type="protein sequence ID" value="TMW68293.1"/>
    <property type="molecule type" value="Genomic_DNA"/>
</dbReference>
<dbReference type="EMBL" id="SPLM01000002">
    <property type="protein sequence ID" value="TMW68294.1"/>
    <property type="molecule type" value="Genomic_DNA"/>
</dbReference>
<sequence length="310" mass="31064">MKLVSLLPIASLASLGLVSATDVPFSSTNPAWKANFKTSGGEIQYCPTGDCAATAFSVKVTKIEEYTPGASGAPDTSVKLADLTLGTVTDWTALVNSPASGTAVGKTSTYVQGLKKDASTELGTLTLSAVAYTTASTASFAGATLTIPVSSVKFTAGIDGWDPAAGNKVKMELTVTSTAKASGGSSQAALALASAVGTDTISKTVTIGDGMYLDVATKAEAGSTPDEIAVTPAIDGAKVVLVFDTFNGKTPLKYDPVMYYKAPENPAVTTAAPTTAPTNSTTPAPSGASSVWGYAASVFVGAAAIAAMMV</sequence>
<dbReference type="EMBL" id="SPLM01000002">
    <property type="protein sequence ID" value="TMW68291.1"/>
    <property type="molecule type" value="Genomic_DNA"/>
</dbReference>
<organism evidence="4 8">
    <name type="scientific">Pythium oligandrum</name>
    <name type="common">Mycoparasitic fungus</name>
    <dbReference type="NCBI Taxonomy" id="41045"/>
    <lineage>
        <taxon>Eukaryota</taxon>
        <taxon>Sar</taxon>
        <taxon>Stramenopiles</taxon>
        <taxon>Oomycota</taxon>
        <taxon>Peronosporomycetes</taxon>
        <taxon>Pythiales</taxon>
        <taxon>Pythiaceae</taxon>
        <taxon>Pythium</taxon>
    </lineage>
</organism>
<proteinExistence type="predicted"/>
<dbReference type="Proteomes" id="UP000794436">
    <property type="component" value="Unassembled WGS sequence"/>
</dbReference>
<accession>A0A8K1CT48</accession>
<feature type="region of interest" description="Disordered" evidence="1">
    <location>
        <begin position="269"/>
        <end position="288"/>
    </location>
</feature>
<evidence type="ECO:0000313" key="5">
    <source>
        <dbReference type="EMBL" id="TMW68293.1"/>
    </source>
</evidence>
<dbReference type="AlphaFoldDB" id="A0A8K1CT48"/>
<evidence type="ECO:0000313" key="3">
    <source>
        <dbReference type="EMBL" id="TMW68291.1"/>
    </source>
</evidence>
<feature type="signal peptide" evidence="2">
    <location>
        <begin position="1"/>
        <end position="20"/>
    </location>
</feature>
<comment type="caution">
    <text evidence="4">The sequence shown here is derived from an EMBL/GenBank/DDBJ whole genome shotgun (WGS) entry which is preliminary data.</text>
</comment>